<protein>
    <recommendedName>
        <fullName evidence="19">Basigin</fullName>
    </recommendedName>
</protein>
<feature type="transmembrane region" description="Helical" evidence="23">
    <location>
        <begin position="323"/>
        <end position="344"/>
    </location>
</feature>
<feature type="chain" id="PRO_5012339000" description="Basigin" evidence="24">
    <location>
        <begin position="21"/>
        <end position="389"/>
    </location>
</feature>
<accession>I3N309</accession>
<evidence type="ECO:0000256" key="9">
    <source>
        <dbReference type="ARBA" id="ARBA00022824"/>
    </source>
</evidence>
<dbReference type="eggNOG" id="ENOG502QPKN">
    <property type="taxonomic scope" value="Eukaryota"/>
</dbReference>
<dbReference type="GO" id="GO:0072659">
    <property type="term" value="P:protein localization to plasma membrane"/>
    <property type="evidence" value="ECO:0007669"/>
    <property type="project" value="Ensembl"/>
</dbReference>
<dbReference type="Pfam" id="PF13927">
    <property type="entry name" value="Ig_3"/>
    <property type="match status" value="2"/>
</dbReference>
<evidence type="ECO:0000256" key="17">
    <source>
        <dbReference type="ARBA" id="ARBA00023319"/>
    </source>
</evidence>
<evidence type="ECO:0000256" key="10">
    <source>
        <dbReference type="ARBA" id="ARBA00022989"/>
    </source>
</evidence>
<evidence type="ECO:0000256" key="12">
    <source>
        <dbReference type="ARBA" id="ARBA00023136"/>
    </source>
</evidence>
<keyword evidence="14" id="KW-0675">Receptor</keyword>
<keyword evidence="11" id="KW-0465">Mannose-binding</keyword>
<keyword evidence="6 23" id="KW-0812">Transmembrane</keyword>
<dbReference type="PANTHER" id="PTHR10075:SF107">
    <property type="entry name" value="BASIGIN"/>
    <property type="match status" value="1"/>
</dbReference>
<evidence type="ECO:0000256" key="21">
    <source>
        <dbReference type="ARBA" id="ARBA00066216"/>
    </source>
</evidence>
<evidence type="ECO:0000259" key="25">
    <source>
        <dbReference type="PROSITE" id="PS50835"/>
    </source>
</evidence>
<evidence type="ECO:0000256" key="11">
    <source>
        <dbReference type="ARBA" id="ARBA00023035"/>
    </source>
</evidence>
<dbReference type="GO" id="GO:0098632">
    <property type="term" value="F:cell-cell adhesion mediator activity"/>
    <property type="evidence" value="ECO:0007669"/>
    <property type="project" value="TreeGrafter"/>
</dbReference>
<evidence type="ECO:0000256" key="15">
    <source>
        <dbReference type="ARBA" id="ARBA00023180"/>
    </source>
</evidence>
<evidence type="ECO:0000256" key="14">
    <source>
        <dbReference type="ARBA" id="ARBA00023170"/>
    </source>
</evidence>
<evidence type="ECO:0000313" key="26">
    <source>
        <dbReference type="Ensembl" id="ENSSTOP00000018755.2"/>
    </source>
</evidence>
<reference evidence="26" key="2">
    <citation type="submission" date="2025-08" db="UniProtKB">
        <authorList>
            <consortium name="Ensembl"/>
        </authorList>
    </citation>
    <scope>IDENTIFICATION</scope>
</reference>
<dbReference type="InterPro" id="IPR003598">
    <property type="entry name" value="Ig_sub2"/>
</dbReference>
<dbReference type="FunCoup" id="I3N309">
    <property type="interactions" value="904"/>
</dbReference>
<keyword evidence="10 23" id="KW-1133">Transmembrane helix</keyword>
<dbReference type="STRING" id="43179.ENSSTOP00000018755"/>
<keyword evidence="4" id="KW-1003">Cell membrane</keyword>
<dbReference type="RefSeq" id="XP_040146746.1">
    <property type="nucleotide sequence ID" value="XM_040290812.1"/>
</dbReference>
<dbReference type="GO" id="GO:0070593">
    <property type="term" value="P:dendrite self-avoidance"/>
    <property type="evidence" value="ECO:0007669"/>
    <property type="project" value="TreeGrafter"/>
</dbReference>
<dbReference type="GO" id="GO:0030424">
    <property type="term" value="C:axon"/>
    <property type="evidence" value="ECO:0007669"/>
    <property type="project" value="TreeGrafter"/>
</dbReference>
<dbReference type="InterPro" id="IPR013783">
    <property type="entry name" value="Ig-like_fold"/>
</dbReference>
<evidence type="ECO:0000256" key="22">
    <source>
        <dbReference type="SAM" id="MobiDB-lite"/>
    </source>
</evidence>
<dbReference type="GO" id="GO:0038023">
    <property type="term" value="F:signaling receptor activity"/>
    <property type="evidence" value="ECO:0007669"/>
    <property type="project" value="Ensembl"/>
</dbReference>
<dbReference type="SMART" id="SM00408">
    <property type="entry name" value="IGc2"/>
    <property type="match status" value="2"/>
</dbReference>
<name>I3N309_ICTTR</name>
<dbReference type="GO" id="GO:0001917">
    <property type="term" value="C:photoreceptor inner segment"/>
    <property type="evidence" value="ECO:0007669"/>
    <property type="project" value="UniProtKB-SubCell"/>
</dbReference>
<evidence type="ECO:0000256" key="6">
    <source>
        <dbReference type="ARBA" id="ARBA00022692"/>
    </source>
</evidence>
<feature type="signal peptide" evidence="24">
    <location>
        <begin position="1"/>
        <end position="20"/>
    </location>
</feature>
<dbReference type="InterPro" id="IPR036179">
    <property type="entry name" value="Ig-like_dom_sf"/>
</dbReference>
<dbReference type="InParanoid" id="I3N309"/>
<keyword evidence="13" id="KW-1015">Disulfide bond</keyword>
<keyword evidence="12 23" id="KW-0472">Membrane</keyword>
<dbReference type="FunFam" id="2.60.40.10:FF:000387">
    <property type="entry name" value="Neuroplastin b"/>
    <property type="match status" value="1"/>
</dbReference>
<evidence type="ECO:0000256" key="3">
    <source>
        <dbReference type="ARBA" id="ARBA00004504"/>
    </source>
</evidence>
<dbReference type="PROSITE" id="PS50835">
    <property type="entry name" value="IG_LIKE"/>
    <property type="match status" value="3"/>
</dbReference>
<evidence type="ECO:0000256" key="1">
    <source>
        <dbReference type="ARBA" id="ARBA00004115"/>
    </source>
</evidence>
<feature type="domain" description="Ig-like" evidence="25">
    <location>
        <begin position="138"/>
        <end position="217"/>
    </location>
</feature>
<comment type="subunit">
    <text evidence="21">Interacts with SLC16A6; this interaction mediates targeting to the plasma membrane.</text>
</comment>
<dbReference type="FunFam" id="2.60.40.10:FF:001329">
    <property type="entry name" value="Basigin"/>
    <property type="match status" value="1"/>
</dbReference>
<sequence>MAAALLVLGLALLGAQGASAAAGFIKSPLSQEGWAGGRVELHCQAVGSPVPEIQWWFEGNGPNDTCSQLWDGARLDRVHIHATYRQHAASSVSIEKLTTEDAGTYECRASNDPDRNHLTRAPRVKWVRAQASVVVLEPGTIETAVEDIGSKMRLTCALNHSTTQVTGHQWVKGDKVLKEDILPDLQTVFEVNMEDSAGRYFCVFLPEPMGRAEITVSGRPHIKAAKKSEHANEGEAVTLVCKSDSYPPVTDWAWYKMVDSHYQVITNGSQSKFYVSSSEAKSELRIKDLDMGTDPGTYVCNATNTEGVEKAEITLRVRSRLAALWPFLGIVAEVLVLVTIIFIYEKRRKPDEPLDAGILQDDDAGAAPLKSSSHHVNDKGKNVRQRNAT</sequence>
<dbReference type="HOGENOM" id="CLU_058449_0_0_1"/>
<dbReference type="Ensembl" id="ENSSTOT00000029413.2">
    <property type="protein sequence ID" value="ENSSTOP00000018755.2"/>
    <property type="gene ID" value="ENSSTOG00000021791.2"/>
</dbReference>
<keyword evidence="9" id="KW-0256">Endoplasmic reticulum</keyword>
<dbReference type="AlphaFoldDB" id="I3N309"/>
<dbReference type="GO" id="GO:0045494">
    <property type="term" value="P:photoreceptor cell maintenance"/>
    <property type="evidence" value="ECO:0007669"/>
    <property type="project" value="Ensembl"/>
</dbReference>
<evidence type="ECO:0000256" key="2">
    <source>
        <dbReference type="ARBA" id="ARBA00004437"/>
    </source>
</evidence>
<evidence type="ECO:0000256" key="5">
    <source>
        <dbReference type="ARBA" id="ARBA00022553"/>
    </source>
</evidence>
<evidence type="ECO:0000256" key="24">
    <source>
        <dbReference type="SAM" id="SignalP"/>
    </source>
</evidence>
<evidence type="ECO:0000256" key="20">
    <source>
        <dbReference type="ARBA" id="ARBA00058336"/>
    </source>
</evidence>
<dbReference type="GO" id="GO:0005537">
    <property type="term" value="F:D-mannose binding"/>
    <property type="evidence" value="ECO:0007669"/>
    <property type="project" value="UniProtKB-KW"/>
</dbReference>
<dbReference type="GeneTree" id="ENSGT00940000159142"/>
<dbReference type="GO" id="GO:0005789">
    <property type="term" value="C:endoplasmic reticulum membrane"/>
    <property type="evidence" value="ECO:0007669"/>
    <property type="project" value="UniProtKB-SubCell"/>
</dbReference>
<dbReference type="OrthoDB" id="5970915at2759"/>
<dbReference type="GeneID" id="101969035"/>
<evidence type="ECO:0000256" key="4">
    <source>
        <dbReference type="ARBA" id="ARBA00022475"/>
    </source>
</evidence>
<comment type="subcellular location">
    <subcellularLocation>
        <location evidence="18">Basolateral cell membrane</location>
        <topology evidence="18">Single-pass type I membrane protein</topology>
    </subcellularLocation>
    <subcellularLocation>
        <location evidence="3">Cell projection</location>
        <location evidence="3">Cilium</location>
        <location evidence="3">Photoreceptor outer segment</location>
    </subcellularLocation>
    <subcellularLocation>
        <location evidence="1">Endoplasmic reticulum membrane</location>
        <topology evidence="1">Single-pass type I membrane protein</topology>
    </subcellularLocation>
    <subcellularLocation>
        <location evidence="2">Photoreceptor inner segment</location>
    </subcellularLocation>
</comment>
<comment type="function">
    <text evidence="20">Essential for normal retinal maturation and development. Acts as a retinal cell surface receptor for NXNL1 and plays an important role in NXNL1-mediated survival of retinal cone photoreceptors. In association with glucose transporter SLC16A1/GLUT1 and NXNL1, promotes retinal cone survival by enhancing aerobic glycolysis and accelerating the entry of glucose into photoreceptors.</text>
</comment>
<dbReference type="SUPFAM" id="SSF48726">
    <property type="entry name" value="Immunoglobulin"/>
    <property type="match status" value="3"/>
</dbReference>
<keyword evidence="7 24" id="KW-0732">Signal</keyword>
<dbReference type="PANTHER" id="PTHR10075">
    <property type="entry name" value="BASIGIN RELATED"/>
    <property type="match status" value="1"/>
</dbReference>
<dbReference type="GO" id="GO:0007156">
    <property type="term" value="P:homophilic cell adhesion via plasma membrane adhesion molecules"/>
    <property type="evidence" value="ECO:0007669"/>
    <property type="project" value="TreeGrafter"/>
</dbReference>
<gene>
    <name evidence="26" type="primary">BSG</name>
</gene>
<dbReference type="GO" id="GO:0007411">
    <property type="term" value="P:axon guidance"/>
    <property type="evidence" value="ECO:0007669"/>
    <property type="project" value="TreeGrafter"/>
</dbReference>
<dbReference type="EMBL" id="AGTP01068698">
    <property type="status" value="NOT_ANNOTATED_CDS"/>
    <property type="molecule type" value="Genomic_DNA"/>
</dbReference>
<feature type="domain" description="Ig-like" evidence="25">
    <location>
        <begin position="220"/>
        <end position="316"/>
    </location>
</feature>
<feature type="region of interest" description="Disordered" evidence="22">
    <location>
        <begin position="365"/>
        <end position="389"/>
    </location>
</feature>
<reference evidence="27" key="1">
    <citation type="submission" date="2011-11" db="EMBL/GenBank/DDBJ databases">
        <title>The Draft Genome of Spermophilus tridecemlineatus.</title>
        <authorList>
            <consortium name="The Broad Institute Genome Assembly &amp; Analysis Group"/>
            <consortium name="Computational R&amp;D Group"/>
            <consortium name="and Sequencing Platform"/>
            <person name="Di Palma F."/>
            <person name="Alfoldi J."/>
            <person name="Johnson J."/>
            <person name="Berlin A."/>
            <person name="Gnerre S."/>
            <person name="Jaffe D."/>
            <person name="MacCallum I."/>
            <person name="Young S."/>
            <person name="Walker B.J."/>
            <person name="Lindblad-Toh K."/>
        </authorList>
    </citation>
    <scope>NUCLEOTIDE SEQUENCE [LARGE SCALE GENOMIC DNA]</scope>
</reference>
<evidence type="ECO:0000313" key="27">
    <source>
        <dbReference type="Proteomes" id="UP000005215"/>
    </source>
</evidence>
<evidence type="ECO:0000256" key="19">
    <source>
        <dbReference type="ARBA" id="ARBA00023876"/>
    </source>
</evidence>
<evidence type="ECO:0000256" key="8">
    <source>
        <dbReference type="ARBA" id="ARBA00022734"/>
    </source>
</evidence>
<dbReference type="InterPro" id="IPR007110">
    <property type="entry name" value="Ig-like_dom"/>
</dbReference>
<evidence type="ECO:0000256" key="18">
    <source>
        <dbReference type="ARBA" id="ARBA00023768"/>
    </source>
</evidence>
<evidence type="ECO:0000256" key="23">
    <source>
        <dbReference type="SAM" id="Phobius"/>
    </source>
</evidence>
<dbReference type="GO" id="GO:0002080">
    <property type="term" value="C:acrosomal membrane"/>
    <property type="evidence" value="ECO:0007669"/>
    <property type="project" value="Ensembl"/>
</dbReference>
<proteinExistence type="predicted"/>
<dbReference type="SMART" id="SM00409">
    <property type="entry name" value="IG"/>
    <property type="match status" value="3"/>
</dbReference>
<dbReference type="Proteomes" id="UP000005215">
    <property type="component" value="Unassembled WGS sequence"/>
</dbReference>
<keyword evidence="17" id="KW-0393">Immunoglobulin domain</keyword>
<organism evidence="26 27">
    <name type="scientific">Ictidomys tridecemlineatus</name>
    <name type="common">Thirteen-lined ground squirrel</name>
    <name type="synonym">Spermophilus tridecemlineatus</name>
    <dbReference type="NCBI Taxonomy" id="43179"/>
    <lineage>
        <taxon>Eukaryota</taxon>
        <taxon>Metazoa</taxon>
        <taxon>Chordata</taxon>
        <taxon>Craniata</taxon>
        <taxon>Vertebrata</taxon>
        <taxon>Euteleostomi</taxon>
        <taxon>Mammalia</taxon>
        <taxon>Eutheria</taxon>
        <taxon>Euarchontoglires</taxon>
        <taxon>Glires</taxon>
        <taxon>Rodentia</taxon>
        <taxon>Sciuromorpha</taxon>
        <taxon>Sciuridae</taxon>
        <taxon>Xerinae</taxon>
        <taxon>Marmotini</taxon>
        <taxon>Ictidomys</taxon>
    </lineage>
</organism>
<keyword evidence="27" id="KW-1185">Reference proteome</keyword>
<evidence type="ECO:0000256" key="16">
    <source>
        <dbReference type="ARBA" id="ARBA00023273"/>
    </source>
</evidence>
<feature type="domain" description="Ig-like" evidence="25">
    <location>
        <begin position="36"/>
        <end position="119"/>
    </location>
</feature>
<dbReference type="GO" id="GO:0016323">
    <property type="term" value="C:basolateral plasma membrane"/>
    <property type="evidence" value="ECO:0007669"/>
    <property type="project" value="UniProtKB-SubCell"/>
</dbReference>
<dbReference type="Gene3D" id="2.60.40.10">
    <property type="entry name" value="Immunoglobulins"/>
    <property type="match status" value="3"/>
</dbReference>
<evidence type="ECO:0000256" key="7">
    <source>
        <dbReference type="ARBA" id="ARBA00022729"/>
    </source>
</evidence>
<dbReference type="GO" id="GO:0030593">
    <property type="term" value="P:neutrophil chemotaxis"/>
    <property type="evidence" value="ECO:0007669"/>
    <property type="project" value="Ensembl"/>
</dbReference>
<dbReference type="GO" id="GO:1990138">
    <property type="term" value="P:neuron projection extension"/>
    <property type="evidence" value="ECO:0007669"/>
    <property type="project" value="Ensembl"/>
</dbReference>
<reference evidence="26" key="3">
    <citation type="submission" date="2025-09" db="UniProtKB">
        <authorList>
            <consortium name="Ensembl"/>
        </authorList>
    </citation>
    <scope>IDENTIFICATION</scope>
</reference>
<keyword evidence="15" id="KW-0325">Glycoprotein</keyword>
<keyword evidence="5" id="KW-0597">Phosphoprotein</keyword>
<dbReference type="GO" id="GO:0001750">
    <property type="term" value="C:photoreceptor outer segment"/>
    <property type="evidence" value="ECO:0007669"/>
    <property type="project" value="UniProtKB-SubCell"/>
</dbReference>
<keyword evidence="16" id="KW-0966">Cell projection</keyword>
<keyword evidence="8" id="KW-0430">Lectin</keyword>
<evidence type="ECO:0000256" key="13">
    <source>
        <dbReference type="ARBA" id="ARBA00023157"/>
    </source>
</evidence>
<dbReference type="FunFam" id="2.60.40.10:FF:000291">
    <property type="entry name" value="Neuroplastin b"/>
    <property type="match status" value="1"/>
</dbReference>
<dbReference type="InterPro" id="IPR003599">
    <property type="entry name" value="Ig_sub"/>
</dbReference>